<dbReference type="AlphaFoldDB" id="A0A6S6QY89"/>
<dbReference type="Gene3D" id="3.30.110.170">
    <property type="entry name" value="Protein of unknown function (DUF541), domain 1"/>
    <property type="match status" value="1"/>
</dbReference>
<dbReference type="Pfam" id="PF04402">
    <property type="entry name" value="SIMPL"/>
    <property type="match status" value="1"/>
</dbReference>
<name>A0A6S6QY89_9HYPH</name>
<sequence>MRPALAFAIALTAAPAFAQEPPPPPPGPRPAIFVLSGEGRASATPDLGIINSGVVSEGATAREALDANTAAMAKLIATIKAAGVEDKDVATSGFSVQPRYIYSQRKDGTQEPPRITGYEVRNTVTVKVRDLTKFGGILDKAVTEGSNQIDSLSFDIADKTKLYEEARKSALADARAKAELYAAAAGVKLGRLRELSEQTGSSYPPPRPMMRMEASAKADVPIERGEQEISVNVTATWEIAP</sequence>
<dbReference type="InterPro" id="IPR052022">
    <property type="entry name" value="26kDa_periplasmic_antigen"/>
</dbReference>
<dbReference type="GO" id="GO:0006974">
    <property type="term" value="P:DNA damage response"/>
    <property type="evidence" value="ECO:0007669"/>
    <property type="project" value="TreeGrafter"/>
</dbReference>
<reference evidence="2 3" key="1">
    <citation type="submission" date="2020-08" db="EMBL/GenBank/DDBJ databases">
        <title>Genome sequence of Rhizobiales bacterium strain IZ6.</title>
        <authorList>
            <person name="Nakai R."/>
            <person name="Naganuma T."/>
        </authorList>
    </citation>
    <scope>NUCLEOTIDE SEQUENCE [LARGE SCALE GENOMIC DNA]</scope>
    <source>
        <strain evidence="2 3">IZ6</strain>
    </source>
</reference>
<dbReference type="PANTHER" id="PTHR34387">
    <property type="entry name" value="SLR1258 PROTEIN"/>
    <property type="match status" value="1"/>
</dbReference>
<keyword evidence="3" id="KW-1185">Reference proteome</keyword>
<protein>
    <submittedName>
        <fullName evidence="2">Outer membrane protein</fullName>
    </submittedName>
</protein>
<evidence type="ECO:0000313" key="2">
    <source>
        <dbReference type="EMBL" id="BCJ91538.1"/>
    </source>
</evidence>
<evidence type="ECO:0000256" key="1">
    <source>
        <dbReference type="SAM" id="SignalP"/>
    </source>
</evidence>
<accession>A0A6S6QY89</accession>
<dbReference type="PANTHER" id="PTHR34387:SF1">
    <property type="entry name" value="PERIPLASMIC IMMUNOGENIC PROTEIN"/>
    <property type="match status" value="1"/>
</dbReference>
<evidence type="ECO:0000313" key="3">
    <source>
        <dbReference type="Proteomes" id="UP000515317"/>
    </source>
</evidence>
<feature type="signal peptide" evidence="1">
    <location>
        <begin position="1"/>
        <end position="18"/>
    </location>
</feature>
<dbReference type="Proteomes" id="UP000515317">
    <property type="component" value="Chromosome"/>
</dbReference>
<proteinExistence type="predicted"/>
<dbReference type="EMBL" id="AP023361">
    <property type="protein sequence ID" value="BCJ91538.1"/>
    <property type="molecule type" value="Genomic_DNA"/>
</dbReference>
<dbReference type="KEGG" id="tso:IZ6_22730"/>
<gene>
    <name evidence="2" type="ORF">IZ6_22730</name>
</gene>
<dbReference type="Gene3D" id="3.30.70.2970">
    <property type="entry name" value="Protein of unknown function (DUF541), domain 2"/>
    <property type="match status" value="1"/>
</dbReference>
<dbReference type="RefSeq" id="WP_222875181.1">
    <property type="nucleotide sequence ID" value="NZ_AP023361.1"/>
</dbReference>
<feature type="chain" id="PRO_5027620495" evidence="1">
    <location>
        <begin position="19"/>
        <end position="241"/>
    </location>
</feature>
<organism evidence="2 3">
    <name type="scientific">Terrihabitans soli</name>
    <dbReference type="NCBI Taxonomy" id="708113"/>
    <lineage>
        <taxon>Bacteria</taxon>
        <taxon>Pseudomonadati</taxon>
        <taxon>Pseudomonadota</taxon>
        <taxon>Alphaproteobacteria</taxon>
        <taxon>Hyphomicrobiales</taxon>
        <taxon>Terrihabitans</taxon>
    </lineage>
</organism>
<keyword evidence="1" id="KW-0732">Signal</keyword>
<dbReference type="InterPro" id="IPR007497">
    <property type="entry name" value="SIMPL/DUF541"/>
</dbReference>